<dbReference type="EMBL" id="CP003273">
    <property type="protein sequence ID" value="AGL03930.1"/>
    <property type="molecule type" value="Genomic_DNA"/>
</dbReference>
<dbReference type="InterPro" id="IPR001296">
    <property type="entry name" value="Glyco_trans_1"/>
</dbReference>
<dbReference type="Proteomes" id="UP000013520">
    <property type="component" value="Chromosome"/>
</dbReference>
<dbReference type="HOGENOM" id="CLU_009583_35_0_9"/>
<keyword evidence="3" id="KW-1185">Reference proteome</keyword>
<dbReference type="CDD" id="cd03801">
    <property type="entry name" value="GT4_PimA-like"/>
    <property type="match status" value="1"/>
</dbReference>
<reference evidence="2 3" key="1">
    <citation type="submission" date="2012-01" db="EMBL/GenBank/DDBJ databases">
        <title>Complete sequence of Desulfotomaculum gibsoniae DSM 7213.</title>
        <authorList>
            <consortium name="US DOE Joint Genome Institute"/>
            <person name="Lucas S."/>
            <person name="Han J."/>
            <person name="Lapidus A."/>
            <person name="Cheng J.-F."/>
            <person name="Goodwin L."/>
            <person name="Pitluck S."/>
            <person name="Peters L."/>
            <person name="Ovchinnikova G."/>
            <person name="Teshima H."/>
            <person name="Detter J.C."/>
            <person name="Han C."/>
            <person name="Tapia R."/>
            <person name="Land M."/>
            <person name="Hauser L."/>
            <person name="Kyrpides N."/>
            <person name="Ivanova N."/>
            <person name="Pagani I."/>
            <person name="Parshina S."/>
            <person name="Plugge C."/>
            <person name="Muyzer G."/>
            <person name="Kuever J."/>
            <person name="Ivanova A."/>
            <person name="Nazina T."/>
            <person name="Klenk H.-P."/>
            <person name="Brambilla E."/>
            <person name="Spring S."/>
            <person name="Stams A.F."/>
            <person name="Woyke T."/>
        </authorList>
    </citation>
    <scope>NUCLEOTIDE SEQUENCE [LARGE SCALE GENOMIC DNA]</scope>
    <source>
        <strain evidence="2 3">DSM 7213</strain>
    </source>
</reference>
<dbReference type="PANTHER" id="PTHR45947">
    <property type="entry name" value="SULFOQUINOVOSYL TRANSFERASE SQD2"/>
    <property type="match status" value="1"/>
</dbReference>
<dbReference type="AlphaFoldDB" id="R4KTJ8"/>
<dbReference type="InterPro" id="IPR050194">
    <property type="entry name" value="Glycosyltransferase_grp1"/>
</dbReference>
<gene>
    <name evidence="2" type="ORF">Desgi_4709</name>
</gene>
<dbReference type="KEGG" id="dgi:Desgi_4709"/>
<name>R4KTJ8_9FIRM</name>
<protein>
    <submittedName>
        <fullName evidence="2">Glycosyltransferase</fullName>
    </submittedName>
</protein>
<dbReference type="eggNOG" id="COG0438">
    <property type="taxonomic scope" value="Bacteria"/>
</dbReference>
<evidence type="ECO:0000259" key="1">
    <source>
        <dbReference type="Pfam" id="PF00534"/>
    </source>
</evidence>
<evidence type="ECO:0000313" key="3">
    <source>
        <dbReference type="Proteomes" id="UP000013520"/>
    </source>
</evidence>
<organism evidence="2 3">
    <name type="scientific">Desulfoscipio gibsoniae DSM 7213</name>
    <dbReference type="NCBI Taxonomy" id="767817"/>
    <lineage>
        <taxon>Bacteria</taxon>
        <taxon>Bacillati</taxon>
        <taxon>Bacillota</taxon>
        <taxon>Clostridia</taxon>
        <taxon>Eubacteriales</taxon>
        <taxon>Desulfallaceae</taxon>
        <taxon>Desulfoscipio</taxon>
    </lineage>
</organism>
<keyword evidence="2" id="KW-0808">Transferase</keyword>
<dbReference type="SUPFAM" id="SSF53756">
    <property type="entry name" value="UDP-Glycosyltransferase/glycogen phosphorylase"/>
    <property type="match status" value="1"/>
</dbReference>
<dbReference type="Gene3D" id="3.40.50.2000">
    <property type="entry name" value="Glycogen Phosphorylase B"/>
    <property type="match status" value="2"/>
</dbReference>
<sequence length="395" mass="44543">MMKIAVFHNYYQQLGGEDILFDDEKALLVGNGHKLKCMTRHNHEIGAKGRFNTAVATIWNKASYQAVKRLLEWQPQVAHFYNTFPLISPAAYYAARAMHVPVVQALQNYRLLCPGAFFLRDGRVCESCLGRLVPWPALARRCYRQSRAATAAVATMLAVHRVLKTWREVVDVYIAPTAFARQKFIEGGLPGERIVVKPNFIYTDPVPGDGKGGFALFVGRLSEEKGIKTMLAAWSRLDQSIPLKIVGAGPLEREVQDFMGRHPGLAYLGHQSVEEVLALMREAKVLVFPSEWYEGLPRTIIESLASGTPVIASRLGAMESVIEHGRTGLHFNPGKVEELAARVEWAFAHPMELELMRREARAEFEARYTAERNYQALMEVYQMAMERARVRRARG</sequence>
<dbReference type="RefSeq" id="WP_006522224.1">
    <property type="nucleotide sequence ID" value="NC_021184.1"/>
</dbReference>
<dbReference type="GO" id="GO:0016757">
    <property type="term" value="F:glycosyltransferase activity"/>
    <property type="evidence" value="ECO:0007669"/>
    <property type="project" value="InterPro"/>
</dbReference>
<dbReference type="Pfam" id="PF00534">
    <property type="entry name" value="Glycos_transf_1"/>
    <property type="match status" value="1"/>
</dbReference>
<dbReference type="PANTHER" id="PTHR45947:SF13">
    <property type="entry name" value="TRANSFERASE"/>
    <property type="match status" value="1"/>
</dbReference>
<evidence type="ECO:0000313" key="2">
    <source>
        <dbReference type="EMBL" id="AGL03930.1"/>
    </source>
</evidence>
<dbReference type="STRING" id="767817.Desgi_4709"/>
<proteinExistence type="predicted"/>
<feature type="domain" description="Glycosyl transferase family 1" evidence="1">
    <location>
        <begin position="211"/>
        <end position="361"/>
    </location>
</feature>
<accession>R4KTJ8</accession>